<organism evidence="2 3">
    <name type="scientific">Crossiella equi</name>
    <dbReference type="NCBI Taxonomy" id="130796"/>
    <lineage>
        <taxon>Bacteria</taxon>
        <taxon>Bacillati</taxon>
        <taxon>Actinomycetota</taxon>
        <taxon>Actinomycetes</taxon>
        <taxon>Pseudonocardiales</taxon>
        <taxon>Pseudonocardiaceae</taxon>
        <taxon>Crossiella</taxon>
    </lineage>
</organism>
<dbReference type="SUPFAM" id="SSF55729">
    <property type="entry name" value="Acyl-CoA N-acyltransferases (Nat)"/>
    <property type="match status" value="1"/>
</dbReference>
<protein>
    <submittedName>
        <fullName evidence="2">GNAT superfamily N-acetyltransferase</fullName>
    </submittedName>
</protein>
<dbReference type="RefSeq" id="WP_086783563.1">
    <property type="nucleotide sequence ID" value="NZ_JAGIOO010000001.1"/>
</dbReference>
<reference evidence="2 3" key="1">
    <citation type="submission" date="2021-03" db="EMBL/GenBank/DDBJ databases">
        <title>Sequencing the genomes of 1000 actinobacteria strains.</title>
        <authorList>
            <person name="Klenk H.-P."/>
        </authorList>
    </citation>
    <scope>NUCLEOTIDE SEQUENCE [LARGE SCALE GENOMIC DNA]</scope>
    <source>
        <strain evidence="2 3">DSM 44580</strain>
    </source>
</reference>
<dbReference type="InterPro" id="IPR016181">
    <property type="entry name" value="Acyl_CoA_acyltransferase"/>
</dbReference>
<sequence>MVEQELDVAARAWQTAMAHFTEAVPGGFHRVGARGTAELISGVPLAMLNGVYCIAPTTDPDEVTDFVASPRLAGLPWSVQVRDEAAAAQVADVVAGLGFTRTAAQPFMTRELAEDSLPWPEPGPLRIRVVGGGEREVYERTLSAGYGLPREIAAPLTAPAVLDHPLMRAYVGEVDGVPVATSFGIVVDGLVGIFNVSVPPAHRRRGYGRALTAAAVRDGWSAGARTAFLHSSELGLPVYEEMGFAVRERWIAFTA</sequence>
<feature type="domain" description="N-acetyltransferase" evidence="1">
    <location>
        <begin position="125"/>
        <end position="255"/>
    </location>
</feature>
<evidence type="ECO:0000259" key="1">
    <source>
        <dbReference type="PROSITE" id="PS51186"/>
    </source>
</evidence>
<dbReference type="InterPro" id="IPR000182">
    <property type="entry name" value="GNAT_dom"/>
</dbReference>
<keyword evidence="3" id="KW-1185">Reference proteome</keyword>
<name>A0ABS5A456_9PSEU</name>
<dbReference type="EMBL" id="JAGIOO010000001">
    <property type="protein sequence ID" value="MBP2471313.1"/>
    <property type="molecule type" value="Genomic_DNA"/>
</dbReference>
<gene>
    <name evidence="2" type="ORF">JOF53_000185</name>
</gene>
<dbReference type="CDD" id="cd04301">
    <property type="entry name" value="NAT_SF"/>
    <property type="match status" value="1"/>
</dbReference>
<dbReference type="Gene3D" id="3.40.630.30">
    <property type="match status" value="1"/>
</dbReference>
<dbReference type="Pfam" id="PF00583">
    <property type="entry name" value="Acetyltransf_1"/>
    <property type="match status" value="1"/>
</dbReference>
<evidence type="ECO:0000313" key="2">
    <source>
        <dbReference type="EMBL" id="MBP2471313.1"/>
    </source>
</evidence>
<comment type="caution">
    <text evidence="2">The sequence shown here is derived from an EMBL/GenBank/DDBJ whole genome shotgun (WGS) entry which is preliminary data.</text>
</comment>
<proteinExistence type="predicted"/>
<dbReference type="Proteomes" id="UP001519363">
    <property type="component" value="Unassembled WGS sequence"/>
</dbReference>
<accession>A0ABS5A456</accession>
<evidence type="ECO:0000313" key="3">
    <source>
        <dbReference type="Proteomes" id="UP001519363"/>
    </source>
</evidence>
<dbReference type="PROSITE" id="PS51186">
    <property type="entry name" value="GNAT"/>
    <property type="match status" value="1"/>
</dbReference>